<protein>
    <submittedName>
        <fullName evidence="1">Glutamate--cysteine ligase GshA</fullName>
        <ecNumber evidence="1">6.3.2.2</ecNumber>
    </submittedName>
</protein>
<dbReference type="NCBIfam" id="TIGR02049">
    <property type="entry name" value="gshA_ferroox"/>
    <property type="match status" value="1"/>
</dbReference>
<dbReference type="Pfam" id="PF08886">
    <property type="entry name" value="GshA"/>
    <property type="match status" value="1"/>
</dbReference>
<evidence type="ECO:0000313" key="1">
    <source>
        <dbReference type="EMBL" id="AEI88658.1"/>
    </source>
</evidence>
<proteinExistence type="predicted"/>
<keyword evidence="1" id="KW-0436">Ligase</keyword>
<dbReference type="EMBL" id="CP002130">
    <property type="protein sequence ID" value="AEI88658.1"/>
    <property type="molecule type" value="Genomic_DNA"/>
</dbReference>
<dbReference type="InterPro" id="IPR042520">
    <property type="entry name" value="GshA_N"/>
</dbReference>
<accession>F7XVF9</accession>
<sequence length="395" mass="44733">MSADLNALNSVIKSSLSQIQDWIEEKRDGRNWPIYHSLDLRISNYKICHVDSNLFPGGFHNLSINGIQESIQNFKKILAQYQKILIVIENFTRNYAYFNNVLQLQSIISSATNAEIKLATIGDVANKFIKAEEGPTTFTHALQRKSGKVFITDGASDWYPDFILLNNDLTEAFPEELENIEQKILPDPQHGWHSRKKSNHFKIYNELIEEASQIIKIDPFLISAEFDTVGGVNFRDKIGLKELKGTADQIISRIKTTYADHNITVSPYLFLKSNKGTLGMGILEIQDTDTILTINKKYRHSMHAIKSGVLNDEILIQEGIRTAKTLDGYPAETVIYSVNGEIVGEMIRYNDQKTIYQSLNSSGMKFSSGAEFNIEVPLGYIKWFINKVANLVCIL</sequence>
<name>F7XVF9_MIDMI</name>
<keyword evidence="2" id="KW-1185">Reference proteome</keyword>
<gene>
    <name evidence="1" type="primary">gshA</name>
    <name evidence="1" type="ordered locus">midi_00348</name>
</gene>
<dbReference type="STRING" id="696127.midi_00348"/>
<dbReference type="GO" id="GO:0004357">
    <property type="term" value="F:glutamate-cysteine ligase activity"/>
    <property type="evidence" value="ECO:0007669"/>
    <property type="project" value="UniProtKB-EC"/>
</dbReference>
<dbReference type="Gene3D" id="3.40.50.11280">
    <property type="entry name" value="Glutamate-cysteine ligase, N-terminal domain"/>
    <property type="match status" value="1"/>
</dbReference>
<dbReference type="AlphaFoldDB" id="F7XVF9"/>
<organism evidence="1 2">
    <name type="scientific">Midichloria mitochondrii (strain IricVA)</name>
    <dbReference type="NCBI Taxonomy" id="696127"/>
    <lineage>
        <taxon>Bacteria</taxon>
        <taxon>Pseudomonadati</taxon>
        <taxon>Pseudomonadota</taxon>
        <taxon>Alphaproteobacteria</taxon>
        <taxon>Rickettsiales</taxon>
        <taxon>Candidatus Midichloriaceae</taxon>
        <taxon>Candidatus Midichloria</taxon>
    </lineage>
</organism>
<dbReference type="Proteomes" id="UP000006639">
    <property type="component" value="Chromosome"/>
</dbReference>
<evidence type="ECO:0000313" key="2">
    <source>
        <dbReference type="Proteomes" id="UP000006639"/>
    </source>
</evidence>
<dbReference type="KEGG" id="mmn:midi_00348"/>
<reference evidence="1 2" key="1">
    <citation type="journal article" date="2011" name="Mol. Biol. Evol.">
        <title>Phylogenomic evidence for the presence of a flagellum and cbb3 oxidase in the free-living mitochondrial ancestor.</title>
        <authorList>
            <person name="Sassera D."/>
            <person name="Lo N."/>
            <person name="Epis S."/>
            <person name="D'Auria G."/>
            <person name="Montagna M."/>
            <person name="Comandatore F."/>
            <person name="Horner D."/>
            <person name="Pereto J."/>
            <person name="Luciano A.M."/>
            <person name="Franciosi F."/>
            <person name="Ferri E."/>
            <person name="Crotti E."/>
            <person name="Bazzocchi C."/>
            <person name="Daffonchio D."/>
            <person name="Sacchi L."/>
            <person name="Moya A."/>
            <person name="Latorre A."/>
            <person name="Bandi C."/>
        </authorList>
    </citation>
    <scope>NUCLEOTIDE SEQUENCE [LARGE SCALE GENOMIC DNA]</scope>
    <source>
        <strain evidence="1 2">IricVA</strain>
    </source>
</reference>
<dbReference type="InterPro" id="IPR011718">
    <property type="entry name" value="GshA"/>
</dbReference>
<dbReference type="HOGENOM" id="CLU_635836_0_0_5"/>
<dbReference type="EC" id="6.3.2.2" evidence="1"/>